<comment type="catalytic activity">
    <reaction evidence="2">
        <text>2 GTP = 3',3'-c-di-GMP + 2 diphosphate</text>
        <dbReference type="Rhea" id="RHEA:24898"/>
        <dbReference type="ChEBI" id="CHEBI:33019"/>
        <dbReference type="ChEBI" id="CHEBI:37565"/>
        <dbReference type="ChEBI" id="CHEBI:58805"/>
        <dbReference type="EC" id="2.7.7.65"/>
    </reaction>
</comment>
<gene>
    <name evidence="6" type="ORF">HF203_04790</name>
</gene>
<dbReference type="InterPro" id="IPR000160">
    <property type="entry name" value="GGDEF_dom"/>
</dbReference>
<dbReference type="InterPro" id="IPR050469">
    <property type="entry name" value="Diguanylate_Cyclase"/>
</dbReference>
<evidence type="ECO:0000256" key="3">
    <source>
        <dbReference type="PROSITE-ProRule" id="PRU00169"/>
    </source>
</evidence>
<accession>A0ABX1I654</accession>
<sequence length="320" mass="35647">MNTDGLSNHGPYAYLEGPERPHLLVVEDDPTSLRLIARILEHTYTLTIATNGEDALRLAAERPELILLDYHLPDLDGLEVCRQLQAEPDTAAIPVIYVTANQDTRLEAEALSAGAVDFVVKPYSAAVLRARINTHVLLRRKTALLMQFAERDGLTGVVNRRVFDRQLDHEWRRARRQQLPLSVVMIDADHFKSVNDTWGHLVGDECLRGIARCATMHLRRPADLLARYGGEEFALLLPETDIAGALQLAEAVRDAIQDHFARLVAERGEGPGLTVSLGCAALIPQRQEEDGPERLLRIADRQLYLAKARGRNRVEPVSGD</sequence>
<dbReference type="RefSeq" id="WP_168667122.1">
    <property type="nucleotide sequence ID" value="NZ_JAAXKX010000004.1"/>
</dbReference>
<dbReference type="PANTHER" id="PTHR45138:SF9">
    <property type="entry name" value="DIGUANYLATE CYCLASE DGCM-RELATED"/>
    <property type="match status" value="1"/>
</dbReference>
<dbReference type="InterPro" id="IPR043128">
    <property type="entry name" value="Rev_trsase/Diguanyl_cyclase"/>
</dbReference>
<dbReference type="Proteomes" id="UP000740754">
    <property type="component" value="Unassembled WGS sequence"/>
</dbReference>
<keyword evidence="3" id="KW-0597">Phosphoprotein</keyword>
<evidence type="ECO:0000259" key="4">
    <source>
        <dbReference type="PROSITE" id="PS50110"/>
    </source>
</evidence>
<organism evidence="6 7">
    <name type="scientific">Marichromatium bheemlicum</name>
    <dbReference type="NCBI Taxonomy" id="365339"/>
    <lineage>
        <taxon>Bacteria</taxon>
        <taxon>Pseudomonadati</taxon>
        <taxon>Pseudomonadota</taxon>
        <taxon>Gammaproteobacteria</taxon>
        <taxon>Chromatiales</taxon>
        <taxon>Chromatiaceae</taxon>
        <taxon>Marichromatium</taxon>
    </lineage>
</organism>
<dbReference type="EMBL" id="JAAXKX010000004">
    <property type="protein sequence ID" value="NKN32534.1"/>
    <property type="molecule type" value="Genomic_DNA"/>
</dbReference>
<dbReference type="SMART" id="SM00267">
    <property type="entry name" value="GGDEF"/>
    <property type="match status" value="1"/>
</dbReference>
<evidence type="ECO:0000313" key="7">
    <source>
        <dbReference type="Proteomes" id="UP000740754"/>
    </source>
</evidence>
<dbReference type="SUPFAM" id="SSF55073">
    <property type="entry name" value="Nucleotide cyclase"/>
    <property type="match status" value="1"/>
</dbReference>
<dbReference type="NCBIfam" id="TIGR00254">
    <property type="entry name" value="GGDEF"/>
    <property type="match status" value="1"/>
</dbReference>
<evidence type="ECO:0000259" key="5">
    <source>
        <dbReference type="PROSITE" id="PS50887"/>
    </source>
</evidence>
<feature type="domain" description="Response regulatory" evidence="4">
    <location>
        <begin position="22"/>
        <end position="136"/>
    </location>
</feature>
<dbReference type="PROSITE" id="PS50887">
    <property type="entry name" value="GGDEF"/>
    <property type="match status" value="1"/>
</dbReference>
<proteinExistence type="predicted"/>
<dbReference type="SUPFAM" id="SSF52172">
    <property type="entry name" value="CheY-like"/>
    <property type="match status" value="1"/>
</dbReference>
<evidence type="ECO:0000256" key="2">
    <source>
        <dbReference type="ARBA" id="ARBA00034247"/>
    </source>
</evidence>
<name>A0ABX1I654_9GAMM</name>
<dbReference type="InterPro" id="IPR011006">
    <property type="entry name" value="CheY-like_superfamily"/>
</dbReference>
<evidence type="ECO:0000256" key="1">
    <source>
        <dbReference type="ARBA" id="ARBA00012528"/>
    </source>
</evidence>
<evidence type="ECO:0000313" key="6">
    <source>
        <dbReference type="EMBL" id="NKN32534.1"/>
    </source>
</evidence>
<dbReference type="PANTHER" id="PTHR45138">
    <property type="entry name" value="REGULATORY COMPONENTS OF SENSORY TRANSDUCTION SYSTEM"/>
    <property type="match status" value="1"/>
</dbReference>
<feature type="modified residue" description="4-aspartylphosphate" evidence="3">
    <location>
        <position position="69"/>
    </location>
</feature>
<dbReference type="Pfam" id="PF00072">
    <property type="entry name" value="Response_reg"/>
    <property type="match status" value="1"/>
</dbReference>
<dbReference type="SMART" id="SM00448">
    <property type="entry name" value="REC"/>
    <property type="match status" value="1"/>
</dbReference>
<dbReference type="Gene3D" id="3.40.50.2300">
    <property type="match status" value="1"/>
</dbReference>
<dbReference type="InterPro" id="IPR029787">
    <property type="entry name" value="Nucleotide_cyclase"/>
</dbReference>
<dbReference type="PROSITE" id="PS50110">
    <property type="entry name" value="RESPONSE_REGULATORY"/>
    <property type="match status" value="1"/>
</dbReference>
<dbReference type="Gene3D" id="3.30.70.270">
    <property type="match status" value="1"/>
</dbReference>
<protein>
    <recommendedName>
        <fullName evidence="1">diguanylate cyclase</fullName>
        <ecNumber evidence="1">2.7.7.65</ecNumber>
    </recommendedName>
</protein>
<comment type="caution">
    <text evidence="6">The sequence shown here is derived from an EMBL/GenBank/DDBJ whole genome shotgun (WGS) entry which is preliminary data.</text>
</comment>
<feature type="domain" description="GGDEF" evidence="5">
    <location>
        <begin position="179"/>
        <end position="319"/>
    </location>
</feature>
<dbReference type="Pfam" id="PF00990">
    <property type="entry name" value="GGDEF"/>
    <property type="match status" value="1"/>
</dbReference>
<dbReference type="InterPro" id="IPR001789">
    <property type="entry name" value="Sig_transdc_resp-reg_receiver"/>
</dbReference>
<dbReference type="EC" id="2.7.7.65" evidence="1"/>
<reference evidence="6 7" key="1">
    <citation type="submission" date="2020-04" db="EMBL/GenBank/DDBJ databases">
        <title>Draft Whole-Genome sequence of Marichromatium bheemlicum DSM 18632, type strain.</title>
        <authorList>
            <person name="Kyndt J.A."/>
            <person name="Meyer T.E."/>
        </authorList>
    </citation>
    <scope>NUCLEOTIDE SEQUENCE [LARGE SCALE GENOMIC DNA]</scope>
    <source>
        <strain evidence="6 7">DSM 18632</strain>
    </source>
</reference>
<keyword evidence="7" id="KW-1185">Reference proteome</keyword>
<dbReference type="CDD" id="cd01949">
    <property type="entry name" value="GGDEF"/>
    <property type="match status" value="1"/>
</dbReference>